<name>A0ACC1SJE8_9APHY</name>
<reference evidence="1" key="1">
    <citation type="submission" date="2022-07" db="EMBL/GenBank/DDBJ databases">
        <title>Genome Sequence of Phlebia brevispora.</title>
        <authorList>
            <person name="Buettner E."/>
        </authorList>
    </citation>
    <scope>NUCLEOTIDE SEQUENCE</scope>
    <source>
        <strain evidence="1">MPL23</strain>
    </source>
</reference>
<organism evidence="1 2">
    <name type="scientific">Phlebia brevispora</name>
    <dbReference type="NCBI Taxonomy" id="194682"/>
    <lineage>
        <taxon>Eukaryota</taxon>
        <taxon>Fungi</taxon>
        <taxon>Dikarya</taxon>
        <taxon>Basidiomycota</taxon>
        <taxon>Agaricomycotina</taxon>
        <taxon>Agaricomycetes</taxon>
        <taxon>Polyporales</taxon>
        <taxon>Meruliaceae</taxon>
        <taxon>Phlebia</taxon>
    </lineage>
</organism>
<gene>
    <name evidence="1" type="ORF">NM688_g6170</name>
</gene>
<dbReference type="EMBL" id="JANHOG010001231">
    <property type="protein sequence ID" value="KAJ3540833.1"/>
    <property type="molecule type" value="Genomic_DNA"/>
</dbReference>
<evidence type="ECO:0000313" key="2">
    <source>
        <dbReference type="Proteomes" id="UP001148662"/>
    </source>
</evidence>
<proteinExistence type="predicted"/>
<protein>
    <submittedName>
        <fullName evidence="1">Uncharacterized protein</fullName>
    </submittedName>
</protein>
<evidence type="ECO:0000313" key="1">
    <source>
        <dbReference type="EMBL" id="KAJ3540833.1"/>
    </source>
</evidence>
<sequence length="419" mass="45633">MFSRAILVAALLPTALAFQNSNPIIAWSSHSSSALSSTSKSTQTDKFIESLVLDDSICENDAVFLVDQMGLHASDLRSLPASSSLVRIINAAPSSVELPYMRRSTENPLEDLASAISRRCGSRILGVSPGELAPHLDNVQDTPKKHVICMGMSAVEGMGSQRKHMMGDHGTRHMNRHNSGSLIQTAESRLSEDLKSIASAFPKHLVVYAGWSPAAHQHRQFYEEDDDVDFDLDDYAMASETPTIPSTRKAAPSGGILKRYQLLTPGLIVCLFVVLFVLLPVLYMSVSALASIQSSVRLDAPKGFDAMRPVMLNDHNILSTSPSLTPVNKMVFCFPCKRSRKNFDDHDDVSASSSTLMNKSKDDRRSSRIPPPTVTAVEKSSAHPRIAIIIYSMYGHIATMAESVKSGIEKAGGKATIYQ</sequence>
<accession>A0ACC1SJE8</accession>
<keyword evidence="2" id="KW-1185">Reference proteome</keyword>
<dbReference type="Proteomes" id="UP001148662">
    <property type="component" value="Unassembled WGS sequence"/>
</dbReference>
<comment type="caution">
    <text evidence="1">The sequence shown here is derived from an EMBL/GenBank/DDBJ whole genome shotgun (WGS) entry which is preliminary data.</text>
</comment>